<dbReference type="Proteomes" id="UP001054837">
    <property type="component" value="Unassembled WGS sequence"/>
</dbReference>
<feature type="compositionally biased region" description="Low complexity" evidence="4">
    <location>
        <begin position="463"/>
        <end position="474"/>
    </location>
</feature>
<feature type="compositionally biased region" description="Pro residues" evidence="4">
    <location>
        <begin position="697"/>
        <end position="707"/>
    </location>
</feature>
<keyword evidence="3" id="KW-0175">Coiled coil</keyword>
<evidence type="ECO:0000259" key="5">
    <source>
        <dbReference type="Pfam" id="PF23748"/>
    </source>
</evidence>
<feature type="compositionally biased region" description="Pro residues" evidence="4">
    <location>
        <begin position="399"/>
        <end position="408"/>
    </location>
</feature>
<evidence type="ECO:0000256" key="1">
    <source>
        <dbReference type="ARBA" id="ARBA00022553"/>
    </source>
</evidence>
<dbReference type="PANTHER" id="PTHR12877:SF15">
    <property type="entry name" value="RHO GUANINE NUCLEOTIDE EXCHANGE FACTOR 17"/>
    <property type="match status" value="1"/>
</dbReference>
<dbReference type="InterPro" id="IPR015943">
    <property type="entry name" value="WD40/YVTN_repeat-like_dom_sf"/>
</dbReference>
<name>A0AAV4QTU9_9ARAC</name>
<feature type="compositionally biased region" description="Acidic residues" evidence="4">
    <location>
        <begin position="527"/>
        <end position="537"/>
    </location>
</feature>
<comment type="caution">
    <text evidence="6">The sequence shown here is derived from an EMBL/GenBank/DDBJ whole genome shotgun (WGS) entry which is preliminary data.</text>
</comment>
<organism evidence="6 7">
    <name type="scientific">Caerostris darwini</name>
    <dbReference type="NCBI Taxonomy" id="1538125"/>
    <lineage>
        <taxon>Eukaryota</taxon>
        <taxon>Metazoa</taxon>
        <taxon>Ecdysozoa</taxon>
        <taxon>Arthropoda</taxon>
        <taxon>Chelicerata</taxon>
        <taxon>Arachnida</taxon>
        <taxon>Araneae</taxon>
        <taxon>Araneomorphae</taxon>
        <taxon>Entelegynae</taxon>
        <taxon>Araneoidea</taxon>
        <taxon>Araneidae</taxon>
        <taxon>Caerostris</taxon>
    </lineage>
</organism>
<dbReference type="EMBL" id="BPLQ01004921">
    <property type="protein sequence ID" value="GIY11552.1"/>
    <property type="molecule type" value="Genomic_DNA"/>
</dbReference>
<feature type="coiled-coil region" evidence="3">
    <location>
        <begin position="99"/>
        <end position="129"/>
    </location>
</feature>
<dbReference type="SUPFAM" id="SSF47923">
    <property type="entry name" value="Ypt/Rab-GAP domain of gyp1p"/>
    <property type="match status" value="1"/>
</dbReference>
<evidence type="ECO:0000256" key="2">
    <source>
        <dbReference type="ARBA" id="ARBA00022658"/>
    </source>
</evidence>
<dbReference type="PANTHER" id="PTHR12877">
    <property type="entry name" value="RHO GUANINE NUCLEOTIDE EXCHANGE FACTOR"/>
    <property type="match status" value="1"/>
</dbReference>
<feature type="region of interest" description="Disordered" evidence="4">
    <location>
        <begin position="396"/>
        <end position="419"/>
    </location>
</feature>
<evidence type="ECO:0000313" key="7">
    <source>
        <dbReference type="Proteomes" id="UP001054837"/>
    </source>
</evidence>
<dbReference type="Gene3D" id="1.10.472.80">
    <property type="entry name" value="Ypt/Rab-GAP domain of gyp1p, domain 3"/>
    <property type="match status" value="1"/>
</dbReference>
<dbReference type="InterPro" id="IPR039919">
    <property type="entry name" value="ARHGEF10/ARHGEF17"/>
</dbReference>
<feature type="domain" description="LRRK2 beta-propeller" evidence="5">
    <location>
        <begin position="134"/>
        <end position="394"/>
    </location>
</feature>
<feature type="region of interest" description="Disordered" evidence="4">
    <location>
        <begin position="437"/>
        <end position="592"/>
    </location>
</feature>
<keyword evidence="2" id="KW-0344">Guanine-nucleotide releasing factor</keyword>
<dbReference type="SUPFAM" id="SSF50978">
    <property type="entry name" value="WD40 repeat-like"/>
    <property type="match status" value="1"/>
</dbReference>
<dbReference type="Pfam" id="PF23748">
    <property type="entry name" value="Beta-prop_LRRK2"/>
    <property type="match status" value="1"/>
</dbReference>
<accession>A0AAV4QTU9</accession>
<dbReference type="Gene3D" id="2.130.10.10">
    <property type="entry name" value="YVTN repeat-like/Quinoprotein amine dehydrogenase"/>
    <property type="match status" value="1"/>
</dbReference>
<dbReference type="InterPro" id="IPR035969">
    <property type="entry name" value="Rab-GAP_TBC_sf"/>
</dbReference>
<dbReference type="GO" id="GO:0005085">
    <property type="term" value="F:guanyl-nucleotide exchange factor activity"/>
    <property type="evidence" value="ECO:0007669"/>
    <property type="project" value="UniProtKB-KW"/>
</dbReference>
<proteinExistence type="predicted"/>
<keyword evidence="7" id="KW-1185">Reference proteome</keyword>
<protein>
    <recommendedName>
        <fullName evidence="5">LRRK2 beta-propeller domain-containing protein</fullName>
    </recommendedName>
</protein>
<evidence type="ECO:0000256" key="4">
    <source>
        <dbReference type="SAM" id="MobiDB-lite"/>
    </source>
</evidence>
<dbReference type="AlphaFoldDB" id="A0AAV4QTU9"/>
<feature type="compositionally biased region" description="Basic and acidic residues" evidence="4">
    <location>
        <begin position="538"/>
        <end position="567"/>
    </location>
</feature>
<feature type="region of interest" description="Disordered" evidence="4">
    <location>
        <begin position="688"/>
        <end position="726"/>
    </location>
</feature>
<feature type="compositionally biased region" description="Polar residues" evidence="4">
    <location>
        <begin position="440"/>
        <end position="453"/>
    </location>
</feature>
<keyword evidence="1" id="KW-0597">Phosphoprotein</keyword>
<evidence type="ECO:0000313" key="6">
    <source>
        <dbReference type="EMBL" id="GIY11552.1"/>
    </source>
</evidence>
<dbReference type="InterPro" id="IPR036322">
    <property type="entry name" value="WD40_repeat_dom_sf"/>
</dbReference>
<sequence length="938" mass="105627">MNSLFSLLTGFVTYEETLLRIWDCFLLEGPKVLFRFSLGVLLLQEEAILAKHDTVSIMRQLKAAAKLCFDVEGLVSAAFEELEPFPKRDYLWRSRAAFHSVLLERAKKKERELNALRERERMMAQVELEGPHNHLIECAAVWGRDKIWLCHGHHHGSRVSMIALQEHIMYPLRIEFESRVMCMHAPNDDTMLFGTYSRFVHAFHTISKKRMWEICLNACVLSLCSHQRDGVKQVFAGLADGTLAVVENVQGRLPKPEVFYVVIGTIPVTCLQLVGRRLWCACGPNVIILSARTLDLLDQFQTSSNGLDYIYRMVIGEQGVWITLRGSSILQLWDPHSLTCRLLYDIRDNYNMRGAKVDETYTNHARITCVLPMENSAVVGTADGTFIIYDVVARKSPSPSAPSSPRPPSNTESGHAKQIQERLQKLLIEQQLMEGDSDLKTQASDSPSSNLTPNSNVSRRESSASSKDSGSDIGAIEEDEAITARRSPSLQPPDVERTPRTFGRALRKTSFTISTPIVEEKGIKFDETEEDEAVQTEEESKKDQPKENSQEIIKEEPVQQEKNKQSDTEEISEVSQEEIRRKSSEPSEFSRFSHVDAGDLVSSDSGEKVVSALEFQAAALKAAKKKYQSLSAEDIPTWVAQEKPQAQPEEQKEKILVSKSRNYPLFSIRPPTLDIADHQLPPRHIESVDKPVVEPYQPQPSANPPMSLPDSRRSSGVPAPEDLPPSYLASDEEFLSTAQFNDLLQLQDWTRTSRKGSDTASNVSFGSTEVAFAFELHLKEKNKISDKPIRSLLQAYCDDELVIISCAGYYSDDEAILKWCREGEEKLWVSDPIVEINPSTNAIRPSLYARSRLPRRASIATTALATDVDFVGRASIESGIAKVQNLLSRWYMTPLDRKFLQRKFYIAQRYCDNYFSKNAISYNAQVPKADDAIPGLGE</sequence>
<dbReference type="GO" id="GO:0030036">
    <property type="term" value="P:actin cytoskeleton organization"/>
    <property type="evidence" value="ECO:0007669"/>
    <property type="project" value="TreeGrafter"/>
</dbReference>
<evidence type="ECO:0000256" key="3">
    <source>
        <dbReference type="SAM" id="Coils"/>
    </source>
</evidence>
<reference evidence="6 7" key="1">
    <citation type="submission" date="2021-06" db="EMBL/GenBank/DDBJ databases">
        <title>Caerostris darwini draft genome.</title>
        <authorList>
            <person name="Kono N."/>
            <person name="Arakawa K."/>
        </authorList>
    </citation>
    <scope>NUCLEOTIDE SEQUENCE [LARGE SCALE GENOMIC DNA]</scope>
</reference>
<dbReference type="InterPro" id="IPR056602">
    <property type="entry name" value="Beta-prop_LRRK2"/>
</dbReference>
<gene>
    <name evidence="6" type="primary">AVEN_34077_1</name>
    <name evidence="6" type="ORF">CDAR_216781</name>
</gene>